<evidence type="ECO:0000259" key="3">
    <source>
        <dbReference type="PROSITE" id="PS52006"/>
    </source>
</evidence>
<sequence>MGTKLYFAVIASAIISDLCVAGPIEARPVAPSRVVVSSSNTLNSTRPGRISNNIAEDIALGLPGLPQVSLKPVLPGLLGSDPLSLSIPIPLLNPSTPTSTPAPKSNSTGSSNTTVNSGIHASSPLGLSFVNHRQSSNLTAYVTGLDPDGQLVILQSNGQFYKPICSSTSGVPEPITADIAIPLGGPGSTTTSSIPDYLTGSRIWFAEGKLNFFTVPGDAGANLVEPSATDANDPSANVSWGFVELTWMSNYGIFADISYVDFVGLPLGIDLKSGDNSVQTAQGLPADAVQRLCDDLKTQGDEDGYPWADLCIRDITGRPLRVLAPGNYLNRNPGAFDQFWKPYVDKVWDQFSQSNLTVITQAAAGNVSCSVQSNGTMTCAGDNRCYEKPTANDIFGCNSGPFAIQTGDNDVHKAVVPRLCAAFNRGTLLLSGGEVQPSLNSKLYYTEKINNWYSSIVHKHELDGRGYAFPYDDVVPDGGTDQAGTVMNPDPKILTITIGGPSVA</sequence>
<gene>
    <name evidence="4" type="ORF">R9X50_00016100</name>
</gene>
<reference evidence="4 5" key="1">
    <citation type="submission" date="2023-11" db="EMBL/GenBank/DDBJ databases">
        <title>An acidophilic fungus is an integral part of prey digestion in a carnivorous sundew plant.</title>
        <authorList>
            <person name="Tsai I.J."/>
        </authorList>
    </citation>
    <scope>NUCLEOTIDE SEQUENCE [LARGE SCALE GENOMIC DNA]</scope>
    <source>
        <strain evidence="4">169a</strain>
    </source>
</reference>
<dbReference type="InterPro" id="IPR037398">
    <property type="entry name" value="Glyco_hydro_64_fam"/>
</dbReference>
<dbReference type="EMBL" id="CP138580">
    <property type="protein sequence ID" value="WPG97386.1"/>
    <property type="molecule type" value="Genomic_DNA"/>
</dbReference>
<dbReference type="AlphaFoldDB" id="A0AAQ3LWR2"/>
<organism evidence="4 5">
    <name type="scientific">Acrodontium crateriforme</name>
    <dbReference type="NCBI Taxonomy" id="150365"/>
    <lineage>
        <taxon>Eukaryota</taxon>
        <taxon>Fungi</taxon>
        <taxon>Dikarya</taxon>
        <taxon>Ascomycota</taxon>
        <taxon>Pezizomycotina</taxon>
        <taxon>Dothideomycetes</taxon>
        <taxon>Dothideomycetidae</taxon>
        <taxon>Mycosphaerellales</taxon>
        <taxon>Teratosphaeriaceae</taxon>
        <taxon>Acrodontium</taxon>
    </lineage>
</organism>
<dbReference type="PROSITE" id="PS52006">
    <property type="entry name" value="GH64"/>
    <property type="match status" value="1"/>
</dbReference>
<protein>
    <submittedName>
        <fullName evidence="4">Glycoside hydrolase family 64 protein</fullName>
    </submittedName>
</protein>
<dbReference type="InterPro" id="IPR042517">
    <property type="entry name" value="Glyco_hydro_64_N_2"/>
</dbReference>
<feature type="domain" description="GH64" evidence="3">
    <location>
        <begin position="105"/>
        <end position="500"/>
    </location>
</feature>
<dbReference type="InterPro" id="IPR037176">
    <property type="entry name" value="Osmotin/thaumatin-like_sf"/>
</dbReference>
<name>A0AAQ3LWR2_9PEZI</name>
<proteinExistence type="predicted"/>
<keyword evidence="4" id="KW-0378">Hydrolase</keyword>
<dbReference type="Gene3D" id="2.60.110.10">
    <property type="entry name" value="Thaumatin"/>
    <property type="match status" value="1"/>
</dbReference>
<evidence type="ECO:0000256" key="1">
    <source>
        <dbReference type="SAM" id="MobiDB-lite"/>
    </source>
</evidence>
<feature type="region of interest" description="Disordered" evidence="1">
    <location>
        <begin position="94"/>
        <end position="117"/>
    </location>
</feature>
<dbReference type="Proteomes" id="UP001303373">
    <property type="component" value="Chromosome 1"/>
</dbReference>
<dbReference type="GO" id="GO:0016787">
    <property type="term" value="F:hydrolase activity"/>
    <property type="evidence" value="ECO:0007669"/>
    <property type="project" value="UniProtKB-KW"/>
</dbReference>
<evidence type="ECO:0000256" key="2">
    <source>
        <dbReference type="SAM" id="SignalP"/>
    </source>
</evidence>
<evidence type="ECO:0000313" key="4">
    <source>
        <dbReference type="EMBL" id="WPG97386.1"/>
    </source>
</evidence>
<dbReference type="Pfam" id="PF16483">
    <property type="entry name" value="Glyco_hydro_64"/>
    <property type="match status" value="1"/>
</dbReference>
<dbReference type="PANTHER" id="PTHR38165">
    <property type="match status" value="1"/>
</dbReference>
<feature type="chain" id="PRO_5042967728" evidence="2">
    <location>
        <begin position="22"/>
        <end position="504"/>
    </location>
</feature>
<dbReference type="InterPro" id="IPR032477">
    <property type="entry name" value="Glyco_hydro_64"/>
</dbReference>
<accession>A0AAQ3LWR2</accession>
<keyword evidence="2" id="KW-0732">Signal</keyword>
<dbReference type="PANTHER" id="PTHR38165:SF1">
    <property type="entry name" value="GLUCANASE B"/>
    <property type="match status" value="1"/>
</dbReference>
<feature type="signal peptide" evidence="2">
    <location>
        <begin position="1"/>
        <end position="21"/>
    </location>
</feature>
<evidence type="ECO:0000313" key="5">
    <source>
        <dbReference type="Proteomes" id="UP001303373"/>
    </source>
</evidence>
<dbReference type="Gene3D" id="3.30.920.50">
    <property type="entry name" value="Beta-1,3-glucanase, C-terminal domain"/>
    <property type="match status" value="1"/>
</dbReference>
<keyword evidence="5" id="KW-1185">Reference proteome</keyword>